<accession>A0A2A6CJB4</accession>
<keyword evidence="2" id="KW-1185">Reference proteome</keyword>
<sequence length="141" mass="16120">MFFTQRICCCGAATVLAVVELATCVLVFVACRTTRPALLLPMMISQMLNCLNLVGICVCSIIGMWGYSDADTYAILIGSYLVCVLIGLFFLHCHVCCYRLLVFRGRMLKTIQEEKFKKRKQQLLCRFLQGEESPSKWRRKF</sequence>
<gene>
    <name evidence="1" type="primary">WBGene00205259</name>
</gene>
<protein>
    <submittedName>
        <fullName evidence="1">Uncharacterized protein</fullName>
    </submittedName>
</protein>
<dbReference type="AlphaFoldDB" id="A0A2A6CJB4"/>
<name>A0A2A6CJB4_PRIPA</name>
<evidence type="ECO:0000313" key="2">
    <source>
        <dbReference type="Proteomes" id="UP000005239"/>
    </source>
</evidence>
<accession>A0A8R1UKS3</accession>
<dbReference type="Proteomes" id="UP000005239">
    <property type="component" value="Unassembled WGS sequence"/>
</dbReference>
<organism evidence="1 2">
    <name type="scientific">Pristionchus pacificus</name>
    <name type="common">Parasitic nematode worm</name>
    <dbReference type="NCBI Taxonomy" id="54126"/>
    <lineage>
        <taxon>Eukaryota</taxon>
        <taxon>Metazoa</taxon>
        <taxon>Ecdysozoa</taxon>
        <taxon>Nematoda</taxon>
        <taxon>Chromadorea</taxon>
        <taxon>Rhabditida</taxon>
        <taxon>Rhabditina</taxon>
        <taxon>Diplogasteromorpha</taxon>
        <taxon>Diplogasteroidea</taxon>
        <taxon>Neodiplogasteridae</taxon>
        <taxon>Pristionchus</taxon>
    </lineage>
</organism>
<reference evidence="2" key="1">
    <citation type="journal article" date="2008" name="Nat. Genet.">
        <title>The Pristionchus pacificus genome provides a unique perspective on nematode lifestyle and parasitism.</title>
        <authorList>
            <person name="Dieterich C."/>
            <person name="Clifton S.W."/>
            <person name="Schuster L.N."/>
            <person name="Chinwalla A."/>
            <person name="Delehaunty K."/>
            <person name="Dinkelacker I."/>
            <person name="Fulton L."/>
            <person name="Fulton R."/>
            <person name="Godfrey J."/>
            <person name="Minx P."/>
            <person name="Mitreva M."/>
            <person name="Roeseler W."/>
            <person name="Tian H."/>
            <person name="Witte H."/>
            <person name="Yang S.P."/>
            <person name="Wilson R.K."/>
            <person name="Sommer R.J."/>
        </authorList>
    </citation>
    <scope>NUCLEOTIDE SEQUENCE [LARGE SCALE GENOMIC DNA]</scope>
    <source>
        <strain evidence="2">PS312</strain>
    </source>
</reference>
<evidence type="ECO:0000313" key="1">
    <source>
        <dbReference type="EnsemblMetazoa" id="PPA32398.1"/>
    </source>
</evidence>
<dbReference type="PROSITE" id="PS51257">
    <property type="entry name" value="PROKAR_LIPOPROTEIN"/>
    <property type="match status" value="1"/>
</dbReference>
<reference evidence="1" key="2">
    <citation type="submission" date="2022-06" db="UniProtKB">
        <authorList>
            <consortium name="EnsemblMetazoa"/>
        </authorList>
    </citation>
    <scope>IDENTIFICATION</scope>
    <source>
        <strain evidence="1">PS312</strain>
    </source>
</reference>
<dbReference type="EnsemblMetazoa" id="PPA32398.1">
    <property type="protein sequence ID" value="PPA32398.1"/>
    <property type="gene ID" value="WBGene00205259"/>
</dbReference>
<proteinExistence type="predicted"/>